<sequence>MTIKIVTQNEYLDEGTKSKIKDIFNQSNCPNESLIASLPGFVCMQGNTLYFCDISVPCKLTEEIEI</sequence>
<evidence type="ECO:0000313" key="1">
    <source>
        <dbReference type="EMBL" id="MDQ0202460.1"/>
    </source>
</evidence>
<reference evidence="1 2" key="1">
    <citation type="submission" date="2023-07" db="EMBL/GenBank/DDBJ databases">
        <title>Genomic Encyclopedia of Type Strains, Phase IV (KMG-IV): sequencing the most valuable type-strain genomes for metagenomic binning, comparative biology and taxonomic classification.</title>
        <authorList>
            <person name="Goeker M."/>
        </authorList>
    </citation>
    <scope>NUCLEOTIDE SEQUENCE [LARGE SCALE GENOMIC DNA]</scope>
    <source>
        <strain evidence="1 2">DSM 16980</strain>
    </source>
</reference>
<proteinExistence type="predicted"/>
<protein>
    <submittedName>
        <fullName evidence="1">Uncharacterized protein</fullName>
    </submittedName>
</protein>
<accession>A0ABT9Y3Q6</accession>
<evidence type="ECO:0000313" key="2">
    <source>
        <dbReference type="Proteomes" id="UP001239167"/>
    </source>
</evidence>
<dbReference type="EMBL" id="JAUSUE010000001">
    <property type="protein sequence ID" value="MDQ0202460.1"/>
    <property type="molecule type" value="Genomic_DNA"/>
</dbReference>
<name>A0ABT9Y3Q6_9FIRM</name>
<gene>
    <name evidence="1" type="ORF">J2S01_000145</name>
</gene>
<dbReference type="RefSeq" id="WP_307222314.1">
    <property type="nucleotide sequence ID" value="NZ_CP116940.1"/>
</dbReference>
<organism evidence="1 2">
    <name type="scientific">Pectinatus haikarae</name>
    <dbReference type="NCBI Taxonomy" id="349096"/>
    <lineage>
        <taxon>Bacteria</taxon>
        <taxon>Bacillati</taxon>
        <taxon>Bacillota</taxon>
        <taxon>Negativicutes</taxon>
        <taxon>Selenomonadales</taxon>
        <taxon>Selenomonadaceae</taxon>
        <taxon>Pectinatus</taxon>
    </lineage>
</organism>
<comment type="caution">
    <text evidence="1">The sequence shown here is derived from an EMBL/GenBank/DDBJ whole genome shotgun (WGS) entry which is preliminary data.</text>
</comment>
<keyword evidence="2" id="KW-1185">Reference proteome</keyword>
<dbReference type="Proteomes" id="UP001239167">
    <property type="component" value="Unassembled WGS sequence"/>
</dbReference>